<evidence type="ECO:0000313" key="2">
    <source>
        <dbReference type="Proteomes" id="UP001187415"/>
    </source>
</evidence>
<proteinExistence type="predicted"/>
<accession>A0AA88N8Q1</accession>
<organism evidence="1 2">
    <name type="scientific">Channa striata</name>
    <name type="common">Snakehead murrel</name>
    <name type="synonym">Ophicephalus striatus</name>
    <dbReference type="NCBI Taxonomy" id="64152"/>
    <lineage>
        <taxon>Eukaryota</taxon>
        <taxon>Metazoa</taxon>
        <taxon>Chordata</taxon>
        <taxon>Craniata</taxon>
        <taxon>Vertebrata</taxon>
        <taxon>Euteleostomi</taxon>
        <taxon>Actinopterygii</taxon>
        <taxon>Neopterygii</taxon>
        <taxon>Teleostei</taxon>
        <taxon>Neoteleostei</taxon>
        <taxon>Acanthomorphata</taxon>
        <taxon>Anabantaria</taxon>
        <taxon>Anabantiformes</taxon>
        <taxon>Channoidei</taxon>
        <taxon>Channidae</taxon>
        <taxon>Channa</taxon>
    </lineage>
</organism>
<keyword evidence="2" id="KW-1185">Reference proteome</keyword>
<comment type="caution">
    <text evidence="1">The sequence shown here is derived from an EMBL/GenBank/DDBJ whole genome shotgun (WGS) entry which is preliminary data.</text>
</comment>
<dbReference type="EMBL" id="JAUPFM010000004">
    <property type="protein sequence ID" value="KAK2853677.1"/>
    <property type="molecule type" value="Genomic_DNA"/>
</dbReference>
<sequence>MPSHLKDIDISLDMSQPRSRRVEGFALPAQTAATNLPAAVLLLPHGPASLRCCCCRRRRRVEGDPDLLFLRPDRKKGTKSPHDEDCSVLWSKRSAGSLLLLLLLVLGDFLGFLSGSEG</sequence>
<evidence type="ECO:0000313" key="1">
    <source>
        <dbReference type="EMBL" id="KAK2853677.1"/>
    </source>
</evidence>
<reference evidence="1" key="1">
    <citation type="submission" date="2023-07" db="EMBL/GenBank/DDBJ databases">
        <title>Chromosome-level Genome Assembly of Striped Snakehead (Channa striata).</title>
        <authorList>
            <person name="Liu H."/>
        </authorList>
    </citation>
    <scope>NUCLEOTIDE SEQUENCE</scope>
    <source>
        <strain evidence="1">Gz</strain>
        <tissue evidence="1">Muscle</tissue>
    </source>
</reference>
<dbReference type="AlphaFoldDB" id="A0AA88N8Q1"/>
<protein>
    <submittedName>
        <fullName evidence="1">Uncharacterized protein</fullName>
    </submittedName>
</protein>
<gene>
    <name evidence="1" type="ORF">Q5P01_006338</name>
</gene>
<name>A0AA88N8Q1_CHASR</name>
<dbReference type="Proteomes" id="UP001187415">
    <property type="component" value="Unassembled WGS sequence"/>
</dbReference>